<comment type="caution">
    <text evidence="4">The sequence shown here is derived from an EMBL/GenBank/DDBJ whole genome shotgun (WGS) entry which is preliminary data.</text>
</comment>
<evidence type="ECO:0000256" key="2">
    <source>
        <dbReference type="ARBA" id="ARBA00022840"/>
    </source>
</evidence>
<dbReference type="InterPro" id="IPR003439">
    <property type="entry name" value="ABC_transporter-like_ATP-bd"/>
</dbReference>
<keyword evidence="1" id="KW-0547">Nucleotide-binding</keyword>
<evidence type="ECO:0000313" key="5">
    <source>
        <dbReference type="Proteomes" id="UP001179363"/>
    </source>
</evidence>
<reference evidence="4" key="1">
    <citation type="submission" date="2022-01" db="EMBL/GenBank/DDBJ databases">
        <title>Gillisia lutea sp. nov., isolated from marine plastic residues from the Malvarosa beach (Valencia, Spain).</title>
        <authorList>
            <person name="Vidal-Verdu A."/>
            <person name="Molina-Menor E."/>
            <person name="Satari L."/>
            <person name="Pascual J."/>
            <person name="Pereto J."/>
            <person name="Porcar M."/>
        </authorList>
    </citation>
    <scope>NUCLEOTIDE SEQUENCE</scope>
    <source>
        <strain evidence="4">M10.2A</strain>
    </source>
</reference>
<keyword evidence="5" id="KW-1185">Reference proteome</keyword>
<accession>A0ABS9EG87</accession>
<keyword evidence="2 4" id="KW-0067">ATP-binding</keyword>
<evidence type="ECO:0000259" key="3">
    <source>
        <dbReference type="PROSITE" id="PS50893"/>
    </source>
</evidence>
<dbReference type="GO" id="GO:0005524">
    <property type="term" value="F:ATP binding"/>
    <property type="evidence" value="ECO:0007669"/>
    <property type="project" value="UniProtKB-KW"/>
</dbReference>
<dbReference type="EMBL" id="JAKGTH010000009">
    <property type="protein sequence ID" value="MCF4101900.1"/>
    <property type="molecule type" value="Genomic_DNA"/>
</dbReference>
<evidence type="ECO:0000313" key="4">
    <source>
        <dbReference type="EMBL" id="MCF4101900.1"/>
    </source>
</evidence>
<dbReference type="InterPro" id="IPR003593">
    <property type="entry name" value="AAA+_ATPase"/>
</dbReference>
<dbReference type="InterPro" id="IPR027417">
    <property type="entry name" value="P-loop_NTPase"/>
</dbReference>
<dbReference type="SUPFAM" id="SSF52540">
    <property type="entry name" value="P-loop containing nucleoside triphosphate hydrolases"/>
    <property type="match status" value="1"/>
</dbReference>
<feature type="domain" description="ABC transporter" evidence="3">
    <location>
        <begin position="4"/>
        <end position="223"/>
    </location>
</feature>
<dbReference type="PANTHER" id="PTHR43158">
    <property type="entry name" value="SKFA PEPTIDE EXPORT ATP-BINDING PROTEIN SKFE"/>
    <property type="match status" value="1"/>
</dbReference>
<name>A0ABS9EG87_9FLAO</name>
<dbReference type="SMART" id="SM00382">
    <property type="entry name" value="AAA"/>
    <property type="match status" value="1"/>
</dbReference>
<sequence>MKDLHVDSIRKCYHDKLILSDIFLSCRKGEIVGLLGRNGSGKSTLLKIIFGIEDAENKFVRVQGKVLKSFADSRKLINYLPQDNFLPKNIKVRNIINLFLPQGKRKHLLQNVFIKPLLQKKFHVLSGGEKRILEILLLLNSKADFVLLDEPFNGVSPILRDLIIKNIKDEKSNKGFIVTDHDYENVITIADRILLLKDASLKEIKDKRELIKYGYLSKTTYKTVFLNLG</sequence>
<organism evidence="4 5">
    <name type="scientific">Gillisia lutea</name>
    <dbReference type="NCBI Taxonomy" id="2909668"/>
    <lineage>
        <taxon>Bacteria</taxon>
        <taxon>Pseudomonadati</taxon>
        <taxon>Bacteroidota</taxon>
        <taxon>Flavobacteriia</taxon>
        <taxon>Flavobacteriales</taxon>
        <taxon>Flavobacteriaceae</taxon>
        <taxon>Gillisia</taxon>
    </lineage>
</organism>
<dbReference type="RefSeq" id="WP_236134051.1">
    <property type="nucleotide sequence ID" value="NZ_JAKGTH010000009.1"/>
</dbReference>
<dbReference type="Pfam" id="PF00005">
    <property type="entry name" value="ABC_tran"/>
    <property type="match status" value="1"/>
</dbReference>
<dbReference type="Gene3D" id="3.40.50.300">
    <property type="entry name" value="P-loop containing nucleotide triphosphate hydrolases"/>
    <property type="match status" value="1"/>
</dbReference>
<dbReference type="PROSITE" id="PS50893">
    <property type="entry name" value="ABC_TRANSPORTER_2"/>
    <property type="match status" value="1"/>
</dbReference>
<protein>
    <submittedName>
        <fullName evidence="4">ATP-binding cassette domain-containing protein</fullName>
    </submittedName>
</protein>
<gene>
    <name evidence="4" type="ORF">L1I30_09495</name>
</gene>
<dbReference type="Proteomes" id="UP001179363">
    <property type="component" value="Unassembled WGS sequence"/>
</dbReference>
<proteinExistence type="predicted"/>
<dbReference type="PANTHER" id="PTHR43158:SF2">
    <property type="entry name" value="SKFA PEPTIDE EXPORT ATP-BINDING PROTEIN SKFE"/>
    <property type="match status" value="1"/>
</dbReference>
<evidence type="ECO:0000256" key="1">
    <source>
        <dbReference type="ARBA" id="ARBA00022741"/>
    </source>
</evidence>